<keyword evidence="3" id="KW-1185">Reference proteome</keyword>
<gene>
    <name evidence="2" type="ORF">BDW59DRAFT_165922</name>
</gene>
<evidence type="ECO:0000313" key="2">
    <source>
        <dbReference type="EMBL" id="KAL2817514.1"/>
    </source>
</evidence>
<evidence type="ECO:0000313" key="3">
    <source>
        <dbReference type="Proteomes" id="UP001610335"/>
    </source>
</evidence>
<comment type="caution">
    <text evidence="2">The sequence shown here is derived from an EMBL/GenBank/DDBJ whole genome shotgun (WGS) entry which is preliminary data.</text>
</comment>
<dbReference type="EMBL" id="JBFXLS010000091">
    <property type="protein sequence ID" value="KAL2817514.1"/>
    <property type="molecule type" value="Genomic_DNA"/>
</dbReference>
<sequence length="163" mass="17311">MGADYVDTDGQREVSHGNHNTEKPSFGGPGLGGILLNKAGVNFLLAILDHVPLAGRPLERAQNKAKTLQTGCSAVITAKERANTRQETSERALKVETRSACTPRSSRHELLDSLSSELSELIADRVISKSLVALRCSFSAGPQSSDSAVCCGSGQAPFPDFCR</sequence>
<name>A0ABR4HQU6_9EURO</name>
<feature type="compositionally biased region" description="Basic and acidic residues" evidence="1">
    <location>
        <begin position="9"/>
        <end position="22"/>
    </location>
</feature>
<proteinExistence type="predicted"/>
<feature type="region of interest" description="Disordered" evidence="1">
    <location>
        <begin position="1"/>
        <end position="26"/>
    </location>
</feature>
<protein>
    <submittedName>
        <fullName evidence="2">Uncharacterized protein</fullName>
    </submittedName>
</protein>
<evidence type="ECO:0000256" key="1">
    <source>
        <dbReference type="SAM" id="MobiDB-lite"/>
    </source>
</evidence>
<organism evidence="2 3">
    <name type="scientific">Aspergillus cavernicola</name>
    <dbReference type="NCBI Taxonomy" id="176166"/>
    <lineage>
        <taxon>Eukaryota</taxon>
        <taxon>Fungi</taxon>
        <taxon>Dikarya</taxon>
        <taxon>Ascomycota</taxon>
        <taxon>Pezizomycotina</taxon>
        <taxon>Eurotiomycetes</taxon>
        <taxon>Eurotiomycetidae</taxon>
        <taxon>Eurotiales</taxon>
        <taxon>Aspergillaceae</taxon>
        <taxon>Aspergillus</taxon>
        <taxon>Aspergillus subgen. Nidulantes</taxon>
    </lineage>
</organism>
<accession>A0ABR4HQU6</accession>
<reference evidence="2 3" key="1">
    <citation type="submission" date="2024-07" db="EMBL/GenBank/DDBJ databases">
        <title>Section-level genome sequencing and comparative genomics of Aspergillus sections Usti and Cavernicolus.</title>
        <authorList>
            <consortium name="Lawrence Berkeley National Laboratory"/>
            <person name="Nybo J.L."/>
            <person name="Vesth T.C."/>
            <person name="Theobald S."/>
            <person name="Frisvad J.C."/>
            <person name="Larsen T.O."/>
            <person name="Kjaerboelling I."/>
            <person name="Rothschild-Mancinelli K."/>
            <person name="Lyhne E.K."/>
            <person name="Kogle M.E."/>
            <person name="Barry K."/>
            <person name="Clum A."/>
            <person name="Na H."/>
            <person name="Ledsgaard L."/>
            <person name="Lin J."/>
            <person name="Lipzen A."/>
            <person name="Kuo A."/>
            <person name="Riley R."/>
            <person name="Mondo S."/>
            <person name="LaButti K."/>
            <person name="Haridas S."/>
            <person name="Pangalinan J."/>
            <person name="Salamov A.A."/>
            <person name="Simmons B.A."/>
            <person name="Magnuson J.K."/>
            <person name="Chen J."/>
            <person name="Drula E."/>
            <person name="Henrissat B."/>
            <person name="Wiebenga A."/>
            <person name="Lubbers R.J."/>
            <person name="Gomes A.C."/>
            <person name="Makela M.R."/>
            <person name="Stajich J."/>
            <person name="Grigoriev I.V."/>
            <person name="Mortensen U.H."/>
            <person name="De vries R.P."/>
            <person name="Baker S.E."/>
            <person name="Andersen M.R."/>
        </authorList>
    </citation>
    <scope>NUCLEOTIDE SEQUENCE [LARGE SCALE GENOMIC DNA]</scope>
    <source>
        <strain evidence="2 3">CBS 600.67</strain>
    </source>
</reference>
<dbReference type="Proteomes" id="UP001610335">
    <property type="component" value="Unassembled WGS sequence"/>
</dbReference>